<gene>
    <name evidence="7" type="ORF">CERZMDRAFT_97669</name>
</gene>
<evidence type="ECO:0000259" key="6">
    <source>
        <dbReference type="Pfam" id="PF20684"/>
    </source>
</evidence>
<dbReference type="EMBL" id="ML992673">
    <property type="protein sequence ID" value="KAF2212394.1"/>
    <property type="molecule type" value="Genomic_DNA"/>
</dbReference>
<evidence type="ECO:0000313" key="8">
    <source>
        <dbReference type="Proteomes" id="UP000799539"/>
    </source>
</evidence>
<keyword evidence="4" id="KW-0472">Membrane</keyword>
<dbReference type="OrthoDB" id="3630381at2759"/>
<dbReference type="PANTHER" id="PTHR33048">
    <property type="entry name" value="PTH11-LIKE INTEGRAL MEMBRANE PROTEIN (AFU_ORTHOLOGUE AFUA_5G11245)"/>
    <property type="match status" value="1"/>
</dbReference>
<dbReference type="InterPro" id="IPR052337">
    <property type="entry name" value="SAT4-like"/>
</dbReference>
<keyword evidence="8" id="KW-1185">Reference proteome</keyword>
<dbReference type="Proteomes" id="UP000799539">
    <property type="component" value="Unassembled WGS sequence"/>
</dbReference>
<name>A0A6A6FGF4_9PEZI</name>
<evidence type="ECO:0000256" key="5">
    <source>
        <dbReference type="ARBA" id="ARBA00038359"/>
    </source>
</evidence>
<dbReference type="GO" id="GO:0016020">
    <property type="term" value="C:membrane"/>
    <property type="evidence" value="ECO:0007669"/>
    <property type="project" value="UniProtKB-SubCell"/>
</dbReference>
<accession>A0A6A6FGF4</accession>
<evidence type="ECO:0000256" key="3">
    <source>
        <dbReference type="ARBA" id="ARBA00022989"/>
    </source>
</evidence>
<reference evidence="7" key="1">
    <citation type="journal article" date="2020" name="Stud. Mycol.">
        <title>101 Dothideomycetes genomes: a test case for predicting lifestyles and emergence of pathogens.</title>
        <authorList>
            <person name="Haridas S."/>
            <person name="Albert R."/>
            <person name="Binder M."/>
            <person name="Bloem J."/>
            <person name="Labutti K."/>
            <person name="Salamov A."/>
            <person name="Andreopoulos B."/>
            <person name="Baker S."/>
            <person name="Barry K."/>
            <person name="Bills G."/>
            <person name="Bluhm B."/>
            <person name="Cannon C."/>
            <person name="Castanera R."/>
            <person name="Culley D."/>
            <person name="Daum C."/>
            <person name="Ezra D."/>
            <person name="Gonzalez J."/>
            <person name="Henrissat B."/>
            <person name="Kuo A."/>
            <person name="Liang C."/>
            <person name="Lipzen A."/>
            <person name="Lutzoni F."/>
            <person name="Magnuson J."/>
            <person name="Mondo S."/>
            <person name="Nolan M."/>
            <person name="Ohm R."/>
            <person name="Pangilinan J."/>
            <person name="Park H.-J."/>
            <person name="Ramirez L."/>
            <person name="Alfaro M."/>
            <person name="Sun H."/>
            <person name="Tritt A."/>
            <person name="Yoshinaga Y."/>
            <person name="Zwiers L.-H."/>
            <person name="Turgeon B."/>
            <person name="Goodwin S."/>
            <person name="Spatafora J."/>
            <person name="Crous P."/>
            <person name="Grigoriev I."/>
        </authorList>
    </citation>
    <scope>NUCLEOTIDE SEQUENCE</scope>
    <source>
        <strain evidence="7">SCOH1-5</strain>
    </source>
</reference>
<comment type="subcellular location">
    <subcellularLocation>
        <location evidence="1">Membrane</location>
        <topology evidence="1">Multi-pass membrane protein</topology>
    </subcellularLocation>
</comment>
<proteinExistence type="inferred from homology"/>
<evidence type="ECO:0000256" key="1">
    <source>
        <dbReference type="ARBA" id="ARBA00004141"/>
    </source>
</evidence>
<keyword evidence="2" id="KW-0812">Transmembrane</keyword>
<dbReference type="AlphaFoldDB" id="A0A6A6FGF4"/>
<dbReference type="Pfam" id="PF20684">
    <property type="entry name" value="Fung_rhodopsin"/>
    <property type="match status" value="1"/>
</dbReference>
<dbReference type="PANTHER" id="PTHR33048:SF129">
    <property type="entry name" value="INTEGRAL MEMBRANE PROTEIN-RELATED"/>
    <property type="match status" value="1"/>
</dbReference>
<comment type="similarity">
    <text evidence="5">Belongs to the SAT4 family.</text>
</comment>
<evidence type="ECO:0000313" key="7">
    <source>
        <dbReference type="EMBL" id="KAF2212394.1"/>
    </source>
</evidence>
<evidence type="ECO:0000256" key="4">
    <source>
        <dbReference type="ARBA" id="ARBA00023136"/>
    </source>
</evidence>
<dbReference type="InterPro" id="IPR049326">
    <property type="entry name" value="Rhodopsin_dom_fungi"/>
</dbReference>
<protein>
    <recommendedName>
        <fullName evidence="6">Rhodopsin domain-containing protein</fullName>
    </recommendedName>
</protein>
<evidence type="ECO:0000256" key="2">
    <source>
        <dbReference type="ARBA" id="ARBA00022692"/>
    </source>
</evidence>
<sequence>MVFSLGFLAVGAGTARTYYLERLGLHWDMTWSGFDVLVWPQLELQLAIICASASALRAMFRRYRSSSTTRAMIASKLNSGRNAPQRHSATNDTGAIISYSSTQCRQSTEHSNVGAAGLKIKTDVEAGAKDIDDMDDTCFPINAQSSTTSSTPAHTPEAFETFAVENLHEHRRQCIR</sequence>
<organism evidence="7 8">
    <name type="scientific">Cercospora zeae-maydis SCOH1-5</name>
    <dbReference type="NCBI Taxonomy" id="717836"/>
    <lineage>
        <taxon>Eukaryota</taxon>
        <taxon>Fungi</taxon>
        <taxon>Dikarya</taxon>
        <taxon>Ascomycota</taxon>
        <taxon>Pezizomycotina</taxon>
        <taxon>Dothideomycetes</taxon>
        <taxon>Dothideomycetidae</taxon>
        <taxon>Mycosphaerellales</taxon>
        <taxon>Mycosphaerellaceae</taxon>
        <taxon>Cercospora</taxon>
    </lineage>
</organism>
<feature type="domain" description="Rhodopsin" evidence="6">
    <location>
        <begin position="1"/>
        <end position="62"/>
    </location>
</feature>
<keyword evidence="3" id="KW-1133">Transmembrane helix</keyword>